<proteinExistence type="predicted"/>
<name>A0A7S4C894_9EUGL</name>
<gene>
    <name evidence="1" type="ORF">EGYM00163_LOCUS894</name>
</gene>
<dbReference type="PANTHER" id="PTHR39665">
    <property type="entry name" value="PARAFLAGELLAR ROD COMPONENT-RELATED"/>
    <property type="match status" value="1"/>
</dbReference>
<sequence>MPNLIVTVWFSPPVVKLMGVTLREETVTKIERALFDMTHGVVNSKKPIPKFKTEQNPDHWVLALEGHYCDHLGRSMMFLTIIEALEAEDWKLKGSNSILHPESGKEINKFFFVRDQ</sequence>
<dbReference type="AlphaFoldDB" id="A0A7S4C894"/>
<accession>A0A7S4C894</accession>
<protein>
    <submittedName>
        <fullName evidence="1">Uncharacterized protein</fullName>
    </submittedName>
</protein>
<reference evidence="1" key="1">
    <citation type="submission" date="2021-01" db="EMBL/GenBank/DDBJ databases">
        <authorList>
            <person name="Corre E."/>
            <person name="Pelletier E."/>
            <person name="Niang G."/>
            <person name="Scheremetjew M."/>
            <person name="Finn R."/>
            <person name="Kale V."/>
            <person name="Holt S."/>
            <person name="Cochrane G."/>
            <person name="Meng A."/>
            <person name="Brown T."/>
            <person name="Cohen L."/>
        </authorList>
    </citation>
    <scope>NUCLEOTIDE SEQUENCE</scope>
    <source>
        <strain evidence="1">CCMP1594</strain>
    </source>
</reference>
<evidence type="ECO:0000313" key="1">
    <source>
        <dbReference type="EMBL" id="CAE0789780.1"/>
    </source>
</evidence>
<dbReference type="PANTHER" id="PTHR39665:SF1">
    <property type="entry name" value="PARAFLAGELLAR ROD COMPONENT"/>
    <property type="match status" value="1"/>
</dbReference>
<organism evidence="1">
    <name type="scientific">Eutreptiella gymnastica</name>
    <dbReference type="NCBI Taxonomy" id="73025"/>
    <lineage>
        <taxon>Eukaryota</taxon>
        <taxon>Discoba</taxon>
        <taxon>Euglenozoa</taxon>
        <taxon>Euglenida</taxon>
        <taxon>Spirocuta</taxon>
        <taxon>Euglenophyceae</taxon>
        <taxon>Eutreptiales</taxon>
        <taxon>Eutreptiaceae</taxon>
        <taxon>Eutreptiella</taxon>
    </lineage>
</organism>
<dbReference type="EMBL" id="HBJA01002865">
    <property type="protein sequence ID" value="CAE0789780.1"/>
    <property type="molecule type" value="Transcribed_RNA"/>
</dbReference>